<feature type="transmembrane region" description="Helical" evidence="8">
    <location>
        <begin position="64"/>
        <end position="81"/>
    </location>
</feature>
<dbReference type="Proteomes" id="UP000642920">
    <property type="component" value="Unassembled WGS sequence"/>
</dbReference>
<gene>
    <name evidence="9" type="ORF">JKP34_16030</name>
</gene>
<accession>A0A937AAD6</accession>
<feature type="transmembrane region" description="Helical" evidence="8">
    <location>
        <begin position="310"/>
        <end position="331"/>
    </location>
</feature>
<feature type="transmembrane region" description="Helical" evidence="8">
    <location>
        <begin position="151"/>
        <end position="173"/>
    </location>
</feature>
<comment type="caution">
    <text evidence="9">The sequence shown here is derived from an EMBL/GenBank/DDBJ whole genome shotgun (WGS) entry which is preliminary data.</text>
</comment>
<dbReference type="EMBL" id="JAERQG010000004">
    <property type="protein sequence ID" value="MBL0766777.1"/>
    <property type="molecule type" value="Genomic_DNA"/>
</dbReference>
<organism evidence="9 10">
    <name type="scientific">Marivirga atlantica</name>
    <dbReference type="NCBI Taxonomy" id="1548457"/>
    <lineage>
        <taxon>Bacteria</taxon>
        <taxon>Pseudomonadati</taxon>
        <taxon>Bacteroidota</taxon>
        <taxon>Cytophagia</taxon>
        <taxon>Cytophagales</taxon>
        <taxon>Marivirgaceae</taxon>
        <taxon>Marivirga</taxon>
    </lineage>
</organism>
<keyword evidence="4" id="KW-1003">Cell membrane</keyword>
<evidence type="ECO:0000256" key="4">
    <source>
        <dbReference type="ARBA" id="ARBA00022475"/>
    </source>
</evidence>
<name>A0A937AAD6_9BACT</name>
<dbReference type="InterPro" id="IPR000522">
    <property type="entry name" value="ABC_transptr_permease_BtuC"/>
</dbReference>
<feature type="transmembrane region" description="Helical" evidence="8">
    <location>
        <begin position="283"/>
        <end position="304"/>
    </location>
</feature>
<dbReference type="RefSeq" id="WP_201923690.1">
    <property type="nucleotide sequence ID" value="NZ_JAERQG010000004.1"/>
</dbReference>
<feature type="transmembrane region" description="Helical" evidence="8">
    <location>
        <begin position="93"/>
        <end position="113"/>
    </location>
</feature>
<evidence type="ECO:0000256" key="7">
    <source>
        <dbReference type="ARBA" id="ARBA00023136"/>
    </source>
</evidence>
<dbReference type="GO" id="GO:0005886">
    <property type="term" value="C:plasma membrane"/>
    <property type="evidence" value="ECO:0007669"/>
    <property type="project" value="UniProtKB-SubCell"/>
</dbReference>
<comment type="similarity">
    <text evidence="2">Belongs to the binding-protein-dependent transport system permease family. FecCD subfamily.</text>
</comment>
<keyword evidence="6 8" id="KW-1133">Transmembrane helix</keyword>
<evidence type="ECO:0000256" key="2">
    <source>
        <dbReference type="ARBA" id="ARBA00007935"/>
    </source>
</evidence>
<dbReference type="PANTHER" id="PTHR30472">
    <property type="entry name" value="FERRIC ENTEROBACTIN TRANSPORT SYSTEM PERMEASE PROTEIN"/>
    <property type="match status" value="1"/>
</dbReference>
<protein>
    <submittedName>
        <fullName evidence="9">Iron ABC transporter permease</fullName>
    </submittedName>
</protein>
<keyword evidence="10" id="KW-1185">Reference proteome</keyword>
<dbReference type="InterPro" id="IPR037294">
    <property type="entry name" value="ABC_BtuC-like"/>
</dbReference>
<dbReference type="PANTHER" id="PTHR30472:SF41">
    <property type="entry name" value="TRANSPORT SYSTEM PERMEASE PROTEIN"/>
    <property type="match status" value="1"/>
</dbReference>
<evidence type="ECO:0000256" key="5">
    <source>
        <dbReference type="ARBA" id="ARBA00022692"/>
    </source>
</evidence>
<feature type="transmembrane region" description="Helical" evidence="8">
    <location>
        <begin position="119"/>
        <end position="144"/>
    </location>
</feature>
<dbReference type="Pfam" id="PF01032">
    <property type="entry name" value="FecCD"/>
    <property type="match status" value="1"/>
</dbReference>
<sequence>MSEKVDHSKFFILFGSLLLILVIISISTGSVYISPVEILNLISSSNESDSAFKTIVFSYRLPKMLTALFAGSALGFAGLQMQTLFRNPLAGPFVLGISSGASLGVAILVLSGIGLNGLFASYGMATASIIGSSSVLAIILLVSFNIKDSMSLLLIGIMFGAFTSAVVSVLQYFSSAEDIQSYLFWTFGATGNLTWSELRVFIPLILLGIALGYSQIKQLNVLLLGEYYAKSMGLKILNTRIILVLSTSILAGIVTAFCGPIAFIGLAIPHFSRLIHKTSHHKVLVPSVLLIGACALLLCDIIAQLPGLDLILPINAITSLFGAPIVIWLIIRRKNITRTFG</sequence>
<dbReference type="SUPFAM" id="SSF81345">
    <property type="entry name" value="ABC transporter involved in vitamin B12 uptake, BtuC"/>
    <property type="match status" value="1"/>
</dbReference>
<keyword evidence="7 8" id="KW-0472">Membrane</keyword>
<feature type="transmembrane region" description="Helical" evidence="8">
    <location>
        <begin position="12"/>
        <end position="33"/>
    </location>
</feature>
<dbReference type="Gene3D" id="1.10.3470.10">
    <property type="entry name" value="ABC transporter involved in vitamin B12 uptake, BtuC"/>
    <property type="match status" value="1"/>
</dbReference>
<evidence type="ECO:0000256" key="3">
    <source>
        <dbReference type="ARBA" id="ARBA00022448"/>
    </source>
</evidence>
<keyword evidence="5 8" id="KW-0812">Transmembrane</keyword>
<dbReference type="AlphaFoldDB" id="A0A937AAD6"/>
<dbReference type="GO" id="GO:0033214">
    <property type="term" value="P:siderophore-iron import into cell"/>
    <property type="evidence" value="ECO:0007669"/>
    <property type="project" value="TreeGrafter"/>
</dbReference>
<evidence type="ECO:0000256" key="6">
    <source>
        <dbReference type="ARBA" id="ARBA00022989"/>
    </source>
</evidence>
<feature type="transmembrane region" description="Helical" evidence="8">
    <location>
        <begin position="241"/>
        <end position="271"/>
    </location>
</feature>
<evidence type="ECO:0000313" key="10">
    <source>
        <dbReference type="Proteomes" id="UP000642920"/>
    </source>
</evidence>
<feature type="transmembrane region" description="Helical" evidence="8">
    <location>
        <begin position="200"/>
        <end position="216"/>
    </location>
</feature>
<dbReference type="CDD" id="cd06550">
    <property type="entry name" value="TM_ABC_iron-siderophores_like"/>
    <property type="match status" value="1"/>
</dbReference>
<evidence type="ECO:0000313" key="9">
    <source>
        <dbReference type="EMBL" id="MBL0766777.1"/>
    </source>
</evidence>
<proteinExistence type="inferred from homology"/>
<comment type="subcellular location">
    <subcellularLocation>
        <location evidence="1">Cell membrane</location>
        <topology evidence="1">Multi-pass membrane protein</topology>
    </subcellularLocation>
</comment>
<evidence type="ECO:0000256" key="8">
    <source>
        <dbReference type="SAM" id="Phobius"/>
    </source>
</evidence>
<keyword evidence="3" id="KW-0813">Transport</keyword>
<dbReference type="GO" id="GO:0022857">
    <property type="term" value="F:transmembrane transporter activity"/>
    <property type="evidence" value="ECO:0007669"/>
    <property type="project" value="InterPro"/>
</dbReference>
<evidence type="ECO:0000256" key="1">
    <source>
        <dbReference type="ARBA" id="ARBA00004651"/>
    </source>
</evidence>
<reference evidence="9" key="1">
    <citation type="submission" date="2021-01" db="EMBL/GenBank/DDBJ databases">
        <title>Marivirga sp. nov., isolated from intertidal surface sediments.</title>
        <authorList>
            <person name="Zhang M."/>
        </authorList>
    </citation>
    <scope>NUCLEOTIDE SEQUENCE</scope>
    <source>
        <strain evidence="9">SM1354</strain>
    </source>
</reference>